<sequence length="276" mass="29790">MRRRLDDIPFTPAILAEALAAGASSEVDLRAHGEAGFVVQHDETLDRETTGSGPVATATEAQLRRLHRRGADGHPTSERLLLLNDLADLAGREAAPGALVQLDLKEDAAAISPTLARNFGRAIAPVAARFILSGHDWEAVGRLAQATKESGAKELALGFDPCGDKAMERLESYRDFEVFVAEALRRAPAASTIYLDYGIILKAAATGHDIVRAFHAAGKLIDAYTLNLSHPQAERSLRRLVDLKVDQITTDEPIALQACFEQGQRAAERILATRAE</sequence>
<reference evidence="3" key="1">
    <citation type="journal article" date="2019" name="Int. J. Syst. Evol. Microbiol.">
        <title>The Global Catalogue of Microorganisms (GCM) 10K type strain sequencing project: providing services to taxonomists for standard genome sequencing and annotation.</title>
        <authorList>
            <consortium name="The Broad Institute Genomics Platform"/>
            <consortium name="The Broad Institute Genome Sequencing Center for Infectious Disease"/>
            <person name="Wu L."/>
            <person name="Ma J."/>
        </authorList>
    </citation>
    <scope>NUCLEOTIDE SEQUENCE [LARGE SCALE GENOMIC DNA]</scope>
    <source>
        <strain evidence="3">NBRC 101365</strain>
    </source>
</reference>
<dbReference type="Proteomes" id="UP001156882">
    <property type="component" value="Unassembled WGS sequence"/>
</dbReference>
<dbReference type="InterPro" id="IPR030395">
    <property type="entry name" value="GP_PDE_dom"/>
</dbReference>
<protein>
    <submittedName>
        <fullName evidence="2">Glycerophosphoryl diester phosphodiesterase</fullName>
    </submittedName>
</protein>
<evidence type="ECO:0000259" key="1">
    <source>
        <dbReference type="PROSITE" id="PS51704"/>
    </source>
</evidence>
<dbReference type="SUPFAM" id="SSF51695">
    <property type="entry name" value="PLC-like phosphodiesterases"/>
    <property type="match status" value="1"/>
</dbReference>
<comment type="caution">
    <text evidence="2">The sequence shown here is derived from an EMBL/GenBank/DDBJ whole genome shotgun (WGS) entry which is preliminary data.</text>
</comment>
<dbReference type="PANTHER" id="PTHR46211">
    <property type="entry name" value="GLYCEROPHOSPHORYL DIESTER PHOSPHODIESTERASE"/>
    <property type="match status" value="1"/>
</dbReference>
<dbReference type="PROSITE" id="PS51704">
    <property type="entry name" value="GP_PDE"/>
    <property type="match status" value="1"/>
</dbReference>
<proteinExistence type="predicted"/>
<organism evidence="2 3">
    <name type="scientific">Labrys miyagiensis</name>
    <dbReference type="NCBI Taxonomy" id="346912"/>
    <lineage>
        <taxon>Bacteria</taxon>
        <taxon>Pseudomonadati</taxon>
        <taxon>Pseudomonadota</taxon>
        <taxon>Alphaproteobacteria</taxon>
        <taxon>Hyphomicrobiales</taxon>
        <taxon>Xanthobacteraceae</taxon>
        <taxon>Labrys</taxon>
    </lineage>
</organism>
<name>A0ABQ6CCC3_9HYPH</name>
<gene>
    <name evidence="2" type="ORF">GCM10007874_03330</name>
</gene>
<evidence type="ECO:0000313" key="2">
    <source>
        <dbReference type="EMBL" id="GLS17318.1"/>
    </source>
</evidence>
<dbReference type="Gene3D" id="3.20.20.190">
    <property type="entry name" value="Phosphatidylinositol (PI) phosphodiesterase"/>
    <property type="match status" value="1"/>
</dbReference>
<evidence type="ECO:0000313" key="3">
    <source>
        <dbReference type="Proteomes" id="UP001156882"/>
    </source>
</evidence>
<dbReference type="PANTHER" id="PTHR46211:SF14">
    <property type="entry name" value="GLYCEROPHOSPHODIESTER PHOSPHODIESTERASE"/>
    <property type="match status" value="1"/>
</dbReference>
<dbReference type="Pfam" id="PF03009">
    <property type="entry name" value="GDPD"/>
    <property type="match status" value="1"/>
</dbReference>
<dbReference type="EMBL" id="BSPC01000005">
    <property type="protein sequence ID" value="GLS17318.1"/>
    <property type="molecule type" value="Genomic_DNA"/>
</dbReference>
<accession>A0ABQ6CCC3</accession>
<feature type="domain" description="GP-PDE" evidence="1">
    <location>
        <begin position="1"/>
        <end position="260"/>
    </location>
</feature>
<keyword evidence="3" id="KW-1185">Reference proteome</keyword>
<dbReference type="InterPro" id="IPR017946">
    <property type="entry name" value="PLC-like_Pdiesterase_TIM-brl"/>
</dbReference>